<dbReference type="Gramene" id="OPUNC09G04810.1">
    <property type="protein sequence ID" value="OPUNC09G04810.1"/>
    <property type="gene ID" value="OPUNC09G04810"/>
</dbReference>
<dbReference type="eggNOG" id="KOG0504">
    <property type="taxonomic scope" value="Eukaryota"/>
</dbReference>
<dbReference type="Proteomes" id="UP000026962">
    <property type="component" value="Chromosome 9"/>
</dbReference>
<dbReference type="EnsemblPlants" id="OPUNC09G04810.1">
    <property type="protein sequence ID" value="OPUNC09G04810.1"/>
    <property type="gene ID" value="OPUNC09G04810"/>
</dbReference>
<dbReference type="InterPro" id="IPR002110">
    <property type="entry name" value="Ankyrin_rpt"/>
</dbReference>
<dbReference type="STRING" id="4537.A0A0E0LZS7"/>
<comment type="subcellular location">
    <subcellularLocation>
        <location evidence="1">Membrane</location>
        <topology evidence="1">Multi-pass membrane protein</topology>
    </subcellularLocation>
</comment>
<sequence>MTDYTPYMYVAASVGAVGSISIFVSESPSCAGLRDAKRRTFLHVAVERGQIDVASYACSSRLLSWILNMQDDEGNTDLHLAVQAGSLRMFSVLFGNRQVRLNLTNNSGETPLDISRYKIPKGMYYGQNSEPKIHDSLAIAGASNGSCRLDHFQQRYTQLTKHDEKEESDKRFDTNSSNWLSSAGNCDANDHVNGGTPTHSGRYTFHAFITANTFALIFTGIATIGLMYSGYPLFNSRSRKTYLVTALYCMETSVTCLIATFAVGLYMVLAPVAHKTAMAICVLSPIVLLSKNMEFWVNWAAYARNS</sequence>
<dbReference type="OMA" id="FITANTF"/>
<dbReference type="AlphaFoldDB" id="A0A0E0LZS7"/>
<organism evidence="9">
    <name type="scientific">Oryza punctata</name>
    <name type="common">Red rice</name>
    <dbReference type="NCBI Taxonomy" id="4537"/>
    <lineage>
        <taxon>Eukaryota</taxon>
        <taxon>Viridiplantae</taxon>
        <taxon>Streptophyta</taxon>
        <taxon>Embryophyta</taxon>
        <taxon>Tracheophyta</taxon>
        <taxon>Spermatophyta</taxon>
        <taxon>Magnoliopsida</taxon>
        <taxon>Liliopsida</taxon>
        <taxon>Poales</taxon>
        <taxon>Poaceae</taxon>
        <taxon>BOP clade</taxon>
        <taxon>Oryzoideae</taxon>
        <taxon>Oryzeae</taxon>
        <taxon>Oryzinae</taxon>
        <taxon>Oryza</taxon>
    </lineage>
</organism>
<evidence type="ECO:0000256" key="3">
    <source>
        <dbReference type="ARBA" id="ARBA00022737"/>
    </source>
</evidence>
<reference evidence="9" key="1">
    <citation type="submission" date="2015-04" db="UniProtKB">
        <authorList>
            <consortium name="EnsemblPlants"/>
        </authorList>
    </citation>
    <scope>IDENTIFICATION</scope>
</reference>
<keyword evidence="2 7" id="KW-0812">Transmembrane</keyword>
<evidence type="ECO:0000313" key="9">
    <source>
        <dbReference type="EnsemblPlants" id="OPUNC09G04810.1"/>
    </source>
</evidence>
<dbReference type="Pfam" id="PF13857">
    <property type="entry name" value="Ank_5"/>
    <property type="match status" value="1"/>
</dbReference>
<dbReference type="HOGENOM" id="CLU_000134_36_1_1"/>
<feature type="transmembrane region" description="Helical" evidence="7">
    <location>
        <begin position="207"/>
        <end position="231"/>
    </location>
</feature>
<keyword evidence="6 7" id="KW-0472">Membrane</keyword>
<evidence type="ECO:0000259" key="8">
    <source>
        <dbReference type="Pfam" id="PF13962"/>
    </source>
</evidence>
<keyword evidence="4 7" id="KW-1133">Transmembrane helix</keyword>
<proteinExistence type="predicted"/>
<dbReference type="PANTHER" id="PTHR24186:SF50">
    <property type="entry name" value="ANKYRIN REPEAT-CONTAINING PROTEIN ITN1-LIKE ISOFORM X1"/>
    <property type="match status" value="1"/>
</dbReference>
<evidence type="ECO:0000256" key="5">
    <source>
        <dbReference type="ARBA" id="ARBA00023043"/>
    </source>
</evidence>
<keyword evidence="3" id="KW-0677">Repeat</keyword>
<evidence type="ECO:0000256" key="2">
    <source>
        <dbReference type="ARBA" id="ARBA00022692"/>
    </source>
</evidence>
<dbReference type="PANTHER" id="PTHR24186">
    <property type="entry name" value="PROTEIN PHOSPHATASE 1 REGULATORY SUBUNIT"/>
    <property type="match status" value="1"/>
</dbReference>
<feature type="domain" description="PGG" evidence="8">
    <location>
        <begin position="186"/>
        <end position="268"/>
    </location>
</feature>
<evidence type="ECO:0000256" key="7">
    <source>
        <dbReference type="SAM" id="Phobius"/>
    </source>
</evidence>
<feature type="transmembrane region" description="Helical" evidence="7">
    <location>
        <begin position="243"/>
        <end position="269"/>
    </location>
</feature>
<name>A0A0E0LZS7_ORYPU</name>
<accession>A0A0E0LZS7</accession>
<keyword evidence="5" id="KW-0040">ANK repeat</keyword>
<dbReference type="InterPro" id="IPR036770">
    <property type="entry name" value="Ankyrin_rpt-contain_sf"/>
</dbReference>
<protein>
    <recommendedName>
        <fullName evidence="8">PGG domain-containing protein</fullName>
    </recommendedName>
</protein>
<dbReference type="Pfam" id="PF13962">
    <property type="entry name" value="PGG"/>
    <property type="match status" value="1"/>
</dbReference>
<dbReference type="Gene3D" id="1.25.40.20">
    <property type="entry name" value="Ankyrin repeat-containing domain"/>
    <property type="match status" value="1"/>
</dbReference>
<evidence type="ECO:0000313" key="10">
    <source>
        <dbReference type="Proteomes" id="UP000026962"/>
    </source>
</evidence>
<dbReference type="InterPro" id="IPR026961">
    <property type="entry name" value="PGG_dom"/>
</dbReference>
<dbReference type="GO" id="GO:0005886">
    <property type="term" value="C:plasma membrane"/>
    <property type="evidence" value="ECO:0007669"/>
    <property type="project" value="TreeGrafter"/>
</dbReference>
<dbReference type="SUPFAM" id="SSF48403">
    <property type="entry name" value="Ankyrin repeat"/>
    <property type="match status" value="1"/>
</dbReference>
<evidence type="ECO:0000256" key="1">
    <source>
        <dbReference type="ARBA" id="ARBA00004141"/>
    </source>
</evidence>
<reference evidence="9" key="2">
    <citation type="submission" date="2018-05" db="EMBL/GenBank/DDBJ databases">
        <title>OpunRS2 (Oryza punctata Reference Sequence Version 2).</title>
        <authorList>
            <person name="Zhang J."/>
            <person name="Kudrna D."/>
            <person name="Lee S."/>
            <person name="Talag J."/>
            <person name="Welchert J."/>
            <person name="Wing R.A."/>
        </authorList>
    </citation>
    <scope>NUCLEOTIDE SEQUENCE [LARGE SCALE GENOMIC DNA]</scope>
</reference>
<evidence type="ECO:0000256" key="4">
    <source>
        <dbReference type="ARBA" id="ARBA00022989"/>
    </source>
</evidence>
<evidence type="ECO:0000256" key="6">
    <source>
        <dbReference type="ARBA" id="ARBA00023136"/>
    </source>
</evidence>
<keyword evidence="10" id="KW-1185">Reference proteome</keyword>